<dbReference type="RefSeq" id="WP_108978268.1">
    <property type="nucleotide sequence ID" value="NZ_BFBB01000009.1"/>
</dbReference>
<evidence type="ECO:0000256" key="9">
    <source>
        <dbReference type="ARBA" id="ARBA00022840"/>
    </source>
</evidence>
<evidence type="ECO:0000256" key="3">
    <source>
        <dbReference type="ARBA" id="ARBA00022448"/>
    </source>
</evidence>
<dbReference type="SMART" id="SM00746">
    <property type="entry name" value="TRASH"/>
    <property type="match status" value="1"/>
</dbReference>
<keyword evidence="18" id="KW-1185">Reference proteome</keyword>
<dbReference type="PRINTS" id="PR00943">
    <property type="entry name" value="CUATPASE"/>
</dbReference>
<dbReference type="InterPro" id="IPR006121">
    <property type="entry name" value="HMA_dom"/>
</dbReference>
<keyword evidence="12 15" id="KW-1133">Transmembrane helix</keyword>
<dbReference type="SUPFAM" id="SSF81665">
    <property type="entry name" value="Calcium ATPase, transmembrane domain M"/>
    <property type="match status" value="1"/>
</dbReference>
<keyword evidence="3" id="KW-0813">Transport</keyword>
<dbReference type="SFLD" id="SFLDG00002">
    <property type="entry name" value="C1.7:_P-type_atpase_like"/>
    <property type="match status" value="1"/>
</dbReference>
<dbReference type="SUPFAM" id="SSF55008">
    <property type="entry name" value="HMA, heavy metal-associated domain"/>
    <property type="match status" value="1"/>
</dbReference>
<dbReference type="PANTHER" id="PTHR43520:SF5">
    <property type="entry name" value="CATION-TRANSPORTING P-TYPE ATPASE-RELATED"/>
    <property type="match status" value="1"/>
</dbReference>
<organism evidence="17 18">
    <name type="scientific">Leptospira ryugenii</name>
    <dbReference type="NCBI Taxonomy" id="1917863"/>
    <lineage>
        <taxon>Bacteria</taxon>
        <taxon>Pseudomonadati</taxon>
        <taxon>Spirochaetota</taxon>
        <taxon>Spirochaetia</taxon>
        <taxon>Leptospirales</taxon>
        <taxon>Leptospiraceae</taxon>
        <taxon>Leptospira</taxon>
    </lineage>
</organism>
<feature type="transmembrane region" description="Helical" evidence="15">
    <location>
        <begin position="279"/>
        <end position="297"/>
    </location>
</feature>
<dbReference type="InterPro" id="IPR023298">
    <property type="entry name" value="ATPase_P-typ_TM_dom_sf"/>
</dbReference>
<dbReference type="InterPro" id="IPR001757">
    <property type="entry name" value="P_typ_ATPase"/>
</dbReference>
<evidence type="ECO:0000256" key="10">
    <source>
        <dbReference type="ARBA" id="ARBA00022842"/>
    </source>
</evidence>
<gene>
    <name evidence="17" type="ORF">LPTSP4_34150</name>
</gene>
<dbReference type="InterPro" id="IPR036163">
    <property type="entry name" value="HMA_dom_sf"/>
</dbReference>
<evidence type="ECO:0000313" key="17">
    <source>
        <dbReference type="EMBL" id="GBF51877.1"/>
    </source>
</evidence>
<proteinExistence type="inferred from homology"/>
<dbReference type="InterPro" id="IPR044492">
    <property type="entry name" value="P_typ_ATPase_HD_dom"/>
</dbReference>
<feature type="transmembrane region" description="Helical" evidence="15">
    <location>
        <begin position="251"/>
        <end position="273"/>
    </location>
</feature>
<dbReference type="GO" id="GO:0005886">
    <property type="term" value="C:plasma membrane"/>
    <property type="evidence" value="ECO:0007669"/>
    <property type="project" value="UniProtKB-SubCell"/>
</dbReference>
<evidence type="ECO:0000256" key="7">
    <source>
        <dbReference type="ARBA" id="ARBA00022723"/>
    </source>
</evidence>
<dbReference type="NCBIfam" id="TIGR01511">
    <property type="entry name" value="ATPase-IB1_Cu"/>
    <property type="match status" value="1"/>
</dbReference>
<evidence type="ECO:0000256" key="2">
    <source>
        <dbReference type="ARBA" id="ARBA00006024"/>
    </source>
</evidence>
<keyword evidence="10" id="KW-0460">Magnesium</keyword>
<dbReference type="GO" id="GO:0005507">
    <property type="term" value="F:copper ion binding"/>
    <property type="evidence" value="ECO:0007669"/>
    <property type="project" value="TreeGrafter"/>
</dbReference>
<evidence type="ECO:0000256" key="14">
    <source>
        <dbReference type="ARBA" id="ARBA00023136"/>
    </source>
</evidence>
<dbReference type="PROSITE" id="PS50846">
    <property type="entry name" value="HMA_2"/>
    <property type="match status" value="1"/>
</dbReference>
<feature type="transmembrane region" description="Helical" evidence="15">
    <location>
        <begin position="464"/>
        <end position="486"/>
    </location>
</feature>
<dbReference type="EMBL" id="BFBB01000009">
    <property type="protein sequence ID" value="GBF51877.1"/>
    <property type="molecule type" value="Genomic_DNA"/>
</dbReference>
<dbReference type="Gene3D" id="1.20.1110.10">
    <property type="entry name" value="Calcium-transporting ATPase, transmembrane domain"/>
    <property type="match status" value="1"/>
</dbReference>
<keyword evidence="11" id="KW-1278">Translocase</keyword>
<dbReference type="Gene3D" id="2.70.150.10">
    <property type="entry name" value="Calcium-transporting ATPase, cytoplasmic transduction domain A"/>
    <property type="match status" value="1"/>
</dbReference>
<dbReference type="Gene3D" id="3.40.50.1000">
    <property type="entry name" value="HAD superfamily/HAD-like"/>
    <property type="match status" value="1"/>
</dbReference>
<dbReference type="InterPro" id="IPR023299">
    <property type="entry name" value="ATPase_P-typ_cyto_dom_N"/>
</dbReference>
<dbReference type="SUPFAM" id="SSF81653">
    <property type="entry name" value="Calcium ATPase, transduction domain A"/>
    <property type="match status" value="1"/>
</dbReference>
<dbReference type="Gene3D" id="3.30.70.100">
    <property type="match status" value="1"/>
</dbReference>
<dbReference type="SFLD" id="SFLDS00003">
    <property type="entry name" value="Haloacid_Dehalogenase"/>
    <property type="match status" value="1"/>
</dbReference>
<feature type="transmembrane region" description="Helical" evidence="15">
    <location>
        <begin position="771"/>
        <end position="791"/>
    </location>
</feature>
<evidence type="ECO:0000256" key="15">
    <source>
        <dbReference type="RuleBase" id="RU362081"/>
    </source>
</evidence>
<dbReference type="Proteomes" id="UP000245133">
    <property type="component" value="Unassembled WGS sequence"/>
</dbReference>
<name>A0A2P2E4S3_9LEPT</name>
<dbReference type="InterPro" id="IPR027256">
    <property type="entry name" value="P-typ_ATPase_IB"/>
</dbReference>
<dbReference type="PRINTS" id="PR00119">
    <property type="entry name" value="CATATPASE"/>
</dbReference>
<sequence>MQTKLSVSSLELCSHCGNPIELVRIQSKIDGLDKYFCCEGCETVYSLVHSISADNYYKLRGSQTVERVSREEHEDFDIDSFDSPAVFEKYVTLQNGIAEVYIRITNIHCAACVWLNEKVLSEAKGVLSAKINFASGRAKVSFEPSTIKLSSIIRLIRNIGYKAQLYAPGQKTQTQKKSLQTLFMRIGIAGFAFGNMMILSVALYSGYFSGIDTNFKRLFHYASWFFATPAYLYSGYPFMRGFFQSIKQKTLTMDFLLFLGISLAYFYSVFVTLTDRGEVYFDSVAMIYFFILIGKYFEEKARFKASEEIESLLCKLPESAILVVEGVETQVESNRIKQNDRIKILPGMRVPVDGIIETNLVLVDESFLTGESKPIEKQKGDKLLAGSLALDFPIELIASSDYHASTLSNLKVRLEEALLTKPKIQVLTEKIASYFISIVFIIALLTCAVWLIRTNFDIERALVYTISVLIVACPCALGISVPTALVMNHIVNSEHGVLLKNPSVIEPLSQIDIIFLDKTGTLTEGKFQVKSNTISDLYLPVVYHLERELNHPLAKSIVRYLKPLVESSPSTSQIEKKSFQAIPGQGIKAIVSLGAEDWIVLLGNHRLMDINEIPWPRESTEEGTSVHLAINGIYKGQMSLSDSIRPGAQNLVTSLQSRISQIVLLSGDGDSAVAATAEELQINDFESNQSPDDKWKKIESAKNQHKIVAMVGDGINDSLSLAAADVSISHTEAEDLSLEKSDVVLTSGNLNGITFAIESAALTRRVIKQNIIISLCYNSIMLPLAVFGFMLPVLCSVFMASSSLTVILNSLSIRYRRN</sequence>
<evidence type="ECO:0000256" key="1">
    <source>
        <dbReference type="ARBA" id="ARBA00004651"/>
    </source>
</evidence>
<evidence type="ECO:0000256" key="11">
    <source>
        <dbReference type="ARBA" id="ARBA00022967"/>
    </source>
</evidence>
<keyword evidence="8 15" id="KW-0547">Nucleotide-binding</keyword>
<dbReference type="Pfam" id="PF00702">
    <property type="entry name" value="Hydrolase"/>
    <property type="match status" value="1"/>
</dbReference>
<dbReference type="NCBIfam" id="TIGR01525">
    <property type="entry name" value="ATPase-IB_hvy"/>
    <property type="match status" value="1"/>
</dbReference>
<keyword evidence="14 15" id="KW-0472">Membrane</keyword>
<dbReference type="Gene3D" id="3.40.1110.10">
    <property type="entry name" value="Calcium-transporting ATPase, cytoplasmic domain N"/>
    <property type="match status" value="1"/>
</dbReference>
<comment type="subcellular location">
    <subcellularLocation>
        <location evidence="1">Cell membrane</location>
        <topology evidence="1">Multi-pass membrane protein</topology>
    </subcellularLocation>
</comment>
<feature type="transmembrane region" description="Helical" evidence="15">
    <location>
        <begin position="218"/>
        <end position="239"/>
    </location>
</feature>
<dbReference type="AlphaFoldDB" id="A0A2P2E4S3"/>
<evidence type="ECO:0000256" key="4">
    <source>
        <dbReference type="ARBA" id="ARBA00022475"/>
    </source>
</evidence>
<comment type="similarity">
    <text evidence="2 15">Belongs to the cation transport ATPase (P-type) (TC 3.A.3) family. Type IB subfamily.</text>
</comment>
<keyword evidence="5" id="KW-0597">Phosphoprotein</keyword>
<keyword evidence="13" id="KW-0406">Ion transport</keyword>
<dbReference type="PANTHER" id="PTHR43520">
    <property type="entry name" value="ATP7, ISOFORM B"/>
    <property type="match status" value="1"/>
</dbReference>
<protein>
    <submittedName>
        <fullName evidence="17">Putative P-type ATPase, copper transporting ATPase, a phophatase-like domain</fullName>
    </submittedName>
</protein>
<evidence type="ECO:0000259" key="16">
    <source>
        <dbReference type="PROSITE" id="PS50846"/>
    </source>
</evidence>
<dbReference type="NCBIfam" id="TIGR01494">
    <property type="entry name" value="ATPase_P-type"/>
    <property type="match status" value="1"/>
</dbReference>
<dbReference type="InterPro" id="IPR036412">
    <property type="entry name" value="HAD-like_sf"/>
</dbReference>
<dbReference type="Pfam" id="PF00122">
    <property type="entry name" value="E1-E2_ATPase"/>
    <property type="match status" value="1"/>
</dbReference>
<dbReference type="InterPro" id="IPR021993">
    <property type="entry name" value="ATPase-cat-bd"/>
</dbReference>
<keyword evidence="6 15" id="KW-0812">Transmembrane</keyword>
<dbReference type="CDD" id="cd02079">
    <property type="entry name" value="P-type_ATPase_HM"/>
    <property type="match status" value="1"/>
</dbReference>
<comment type="caution">
    <text evidence="17">The sequence shown here is derived from an EMBL/GenBank/DDBJ whole genome shotgun (WGS) entry which is preliminary data.</text>
</comment>
<feature type="domain" description="HMA" evidence="16">
    <location>
        <begin position="98"/>
        <end position="164"/>
    </location>
</feature>
<reference evidence="17 18" key="1">
    <citation type="submission" date="2018-02" db="EMBL/GenBank/DDBJ databases">
        <title>Novel Leptospira species isolated from soil and water in Japan.</title>
        <authorList>
            <person name="Nakao R."/>
            <person name="Masuzawa T."/>
        </authorList>
    </citation>
    <scope>NUCLEOTIDE SEQUENCE [LARGE SCALE GENOMIC DNA]</scope>
    <source>
        <strain evidence="17 18">YH101</strain>
    </source>
</reference>
<dbReference type="Pfam" id="PF00403">
    <property type="entry name" value="HMA"/>
    <property type="match status" value="1"/>
</dbReference>
<dbReference type="SUPFAM" id="SSF56784">
    <property type="entry name" value="HAD-like"/>
    <property type="match status" value="1"/>
</dbReference>
<dbReference type="InterPro" id="IPR023214">
    <property type="entry name" value="HAD_sf"/>
</dbReference>
<dbReference type="InterPro" id="IPR059000">
    <property type="entry name" value="ATPase_P-type_domA"/>
</dbReference>
<evidence type="ECO:0000256" key="8">
    <source>
        <dbReference type="ARBA" id="ARBA00022741"/>
    </source>
</evidence>
<dbReference type="CDD" id="cd00371">
    <property type="entry name" value="HMA"/>
    <property type="match status" value="1"/>
</dbReference>
<dbReference type="OrthoDB" id="9760364at2"/>
<dbReference type="GO" id="GO:0016887">
    <property type="term" value="F:ATP hydrolysis activity"/>
    <property type="evidence" value="ECO:0007669"/>
    <property type="project" value="InterPro"/>
</dbReference>
<evidence type="ECO:0000256" key="6">
    <source>
        <dbReference type="ARBA" id="ARBA00022692"/>
    </source>
</evidence>
<feature type="transmembrane region" description="Helical" evidence="15">
    <location>
        <begin position="431"/>
        <end position="452"/>
    </location>
</feature>
<keyword evidence="4 15" id="KW-1003">Cell membrane</keyword>
<dbReference type="PROSITE" id="PS00154">
    <property type="entry name" value="ATPASE_E1_E2"/>
    <property type="match status" value="1"/>
</dbReference>
<accession>A0A2P2E4S3</accession>
<feature type="transmembrane region" description="Helical" evidence="15">
    <location>
        <begin position="182"/>
        <end position="206"/>
    </location>
</feature>
<dbReference type="InterPro" id="IPR011017">
    <property type="entry name" value="TRASH_dom"/>
</dbReference>
<dbReference type="InterPro" id="IPR018303">
    <property type="entry name" value="ATPase_P-typ_P_site"/>
</dbReference>
<evidence type="ECO:0000256" key="5">
    <source>
        <dbReference type="ARBA" id="ARBA00022553"/>
    </source>
</evidence>
<dbReference type="GO" id="GO:0005524">
    <property type="term" value="F:ATP binding"/>
    <property type="evidence" value="ECO:0007669"/>
    <property type="project" value="UniProtKB-UniRule"/>
</dbReference>
<dbReference type="InterPro" id="IPR008250">
    <property type="entry name" value="ATPase_P-typ_transduc_dom_A_sf"/>
</dbReference>
<dbReference type="SFLD" id="SFLDF00027">
    <property type="entry name" value="p-type_atpase"/>
    <property type="match status" value="1"/>
</dbReference>
<keyword evidence="9 15" id="KW-0067">ATP-binding</keyword>
<evidence type="ECO:0000313" key="18">
    <source>
        <dbReference type="Proteomes" id="UP000245133"/>
    </source>
</evidence>
<evidence type="ECO:0000256" key="13">
    <source>
        <dbReference type="ARBA" id="ARBA00023065"/>
    </source>
</evidence>
<dbReference type="GO" id="GO:0043682">
    <property type="term" value="F:P-type divalent copper transporter activity"/>
    <property type="evidence" value="ECO:0007669"/>
    <property type="project" value="TreeGrafter"/>
</dbReference>
<keyword evidence="7 15" id="KW-0479">Metal-binding</keyword>
<evidence type="ECO:0000256" key="12">
    <source>
        <dbReference type="ARBA" id="ARBA00022989"/>
    </source>
</evidence>
<dbReference type="Pfam" id="PF12156">
    <property type="entry name" value="ATPase-cat_bd"/>
    <property type="match status" value="1"/>
</dbReference>
<dbReference type="FunFam" id="3.30.70.100:FF:000001">
    <property type="entry name" value="ATPase copper transporting beta"/>
    <property type="match status" value="1"/>
</dbReference>
<dbReference type="GO" id="GO:0055070">
    <property type="term" value="P:copper ion homeostasis"/>
    <property type="evidence" value="ECO:0007669"/>
    <property type="project" value="TreeGrafter"/>
</dbReference>